<keyword evidence="7" id="KW-1185">Reference proteome</keyword>
<keyword evidence="6" id="KW-0418">Kinase</keyword>
<keyword evidence="4" id="KW-0812">Transmembrane</keyword>
<organism evidence="6 7">
    <name type="scientific">Acinetobacter tianfuensis</name>
    <dbReference type="NCBI Taxonomy" id="2419603"/>
    <lineage>
        <taxon>Bacteria</taxon>
        <taxon>Pseudomonadati</taxon>
        <taxon>Pseudomonadota</taxon>
        <taxon>Gammaproteobacteria</taxon>
        <taxon>Moraxellales</taxon>
        <taxon>Moraxellaceae</taxon>
        <taxon>Acinetobacter</taxon>
    </lineage>
</organism>
<feature type="transmembrane region" description="Helical" evidence="4">
    <location>
        <begin position="158"/>
        <end position="175"/>
    </location>
</feature>
<dbReference type="InterPro" id="IPR005467">
    <property type="entry name" value="His_kinase_dom"/>
</dbReference>
<evidence type="ECO:0000259" key="5">
    <source>
        <dbReference type="PROSITE" id="PS50109"/>
    </source>
</evidence>
<dbReference type="PRINTS" id="PR00344">
    <property type="entry name" value="BCTRLSENSOR"/>
</dbReference>
<accession>A0A3A8EU33</accession>
<dbReference type="PANTHER" id="PTHR43065">
    <property type="entry name" value="SENSOR HISTIDINE KINASE"/>
    <property type="match status" value="1"/>
</dbReference>
<keyword evidence="6" id="KW-0808">Transferase</keyword>
<dbReference type="Gene3D" id="3.30.565.10">
    <property type="entry name" value="Histidine kinase-like ATPase, C-terminal domain"/>
    <property type="match status" value="1"/>
</dbReference>
<dbReference type="Pfam" id="PF25323">
    <property type="entry name" value="6TM_PilS"/>
    <property type="match status" value="1"/>
</dbReference>
<keyword evidence="3" id="KW-0597">Phosphoprotein</keyword>
<dbReference type="SMART" id="SM00388">
    <property type="entry name" value="HisKA"/>
    <property type="match status" value="1"/>
</dbReference>
<feature type="transmembrane region" description="Helical" evidence="4">
    <location>
        <begin position="21"/>
        <end position="38"/>
    </location>
</feature>
<feature type="transmembrane region" description="Helical" evidence="4">
    <location>
        <begin position="103"/>
        <end position="120"/>
    </location>
</feature>
<dbReference type="Proteomes" id="UP000282388">
    <property type="component" value="Unassembled WGS sequence"/>
</dbReference>
<dbReference type="PROSITE" id="PS50109">
    <property type="entry name" value="HIS_KIN"/>
    <property type="match status" value="1"/>
</dbReference>
<dbReference type="OrthoDB" id="9815750at2"/>
<dbReference type="EMBL" id="RAXV01000004">
    <property type="protein sequence ID" value="RKG33514.1"/>
    <property type="molecule type" value="Genomic_DNA"/>
</dbReference>
<dbReference type="Gene3D" id="1.10.287.130">
    <property type="match status" value="1"/>
</dbReference>
<name>A0A3A8EU33_9GAMM</name>
<dbReference type="InterPro" id="IPR004358">
    <property type="entry name" value="Sig_transdc_His_kin-like_C"/>
</dbReference>
<dbReference type="RefSeq" id="WP_120401503.1">
    <property type="nucleotide sequence ID" value="NZ_RAXV01000004.1"/>
</dbReference>
<dbReference type="Pfam" id="PF02518">
    <property type="entry name" value="HATPase_c"/>
    <property type="match status" value="1"/>
</dbReference>
<dbReference type="InterPro" id="IPR036097">
    <property type="entry name" value="HisK_dim/P_sf"/>
</dbReference>
<evidence type="ECO:0000256" key="2">
    <source>
        <dbReference type="ARBA" id="ARBA00012438"/>
    </source>
</evidence>
<dbReference type="Pfam" id="PF00512">
    <property type="entry name" value="HisKA"/>
    <property type="match status" value="1"/>
</dbReference>
<dbReference type="CDD" id="cd00075">
    <property type="entry name" value="HATPase"/>
    <property type="match status" value="1"/>
</dbReference>
<dbReference type="InterPro" id="IPR036890">
    <property type="entry name" value="HATPase_C_sf"/>
</dbReference>
<dbReference type="AlphaFoldDB" id="A0A3A8EU33"/>
<reference evidence="6 7" key="1">
    <citation type="submission" date="2018-09" db="EMBL/GenBank/DDBJ databases">
        <title>The draft genome of Acinetobacter spp. strains.</title>
        <authorList>
            <person name="Qin J."/>
            <person name="Feng Y."/>
            <person name="Zong Z."/>
        </authorList>
    </citation>
    <scope>NUCLEOTIDE SEQUENCE [LARGE SCALE GENOMIC DNA]</scope>
    <source>
        <strain evidence="6 7">WCHAc060012</strain>
    </source>
</reference>
<comment type="catalytic activity">
    <reaction evidence="1">
        <text>ATP + protein L-histidine = ADP + protein N-phospho-L-histidine.</text>
        <dbReference type="EC" id="2.7.13.3"/>
    </reaction>
</comment>
<evidence type="ECO:0000313" key="7">
    <source>
        <dbReference type="Proteomes" id="UP000282388"/>
    </source>
</evidence>
<feature type="domain" description="Histidine kinase" evidence="5">
    <location>
        <begin position="320"/>
        <end position="516"/>
    </location>
</feature>
<dbReference type="SUPFAM" id="SSF47384">
    <property type="entry name" value="Homodimeric domain of signal transducing histidine kinase"/>
    <property type="match status" value="1"/>
</dbReference>
<keyword evidence="4" id="KW-1133">Transmembrane helix</keyword>
<dbReference type="CDD" id="cd00082">
    <property type="entry name" value="HisKA"/>
    <property type="match status" value="1"/>
</dbReference>
<feature type="transmembrane region" description="Helical" evidence="4">
    <location>
        <begin position="80"/>
        <end position="97"/>
    </location>
</feature>
<feature type="transmembrane region" description="Helical" evidence="4">
    <location>
        <begin position="50"/>
        <end position="68"/>
    </location>
</feature>
<dbReference type="SUPFAM" id="SSF55874">
    <property type="entry name" value="ATPase domain of HSP90 chaperone/DNA topoisomerase II/histidine kinase"/>
    <property type="match status" value="1"/>
</dbReference>
<dbReference type="EC" id="2.7.13.3" evidence="2"/>
<comment type="caution">
    <text evidence="6">The sequence shown here is derived from an EMBL/GenBank/DDBJ whole genome shotgun (WGS) entry which is preliminary data.</text>
</comment>
<dbReference type="PANTHER" id="PTHR43065:SF52">
    <property type="entry name" value="SENSOR PROTEIN KINASE PILS"/>
    <property type="match status" value="1"/>
</dbReference>
<sequence length="523" mass="59638">MSQRTPHAALNTYHLGLWYSVYRFIITTGLLLIYLLTYQQLALEYQYPRLYLYVLSAYVLTSSLQFFVFRGLKTHIQIQLVMLFIVDVSALSLLTLALDGPNLHISLLFVICIFAASLLLSAQKALLITLVAVISVIYQLFIGTLFDITSLKNIGNSALLAFLFFVVYGSGQIAIRRFQILENLNFSQSLQINQLQNINRYILEQIKTGYLVLDQNCHIVLTNPEACVLLGIEPLYQIEAAYPLYKVQPDLFEVMKFEDLPDGDAFQFESQQSRFHIHVRVQKLNVPHQTLTLLVLQDAQKLNQHVQQLKLAALGQLSASIAHEIRNPLAAIVQANDLYQDSDPEQQQLLHKMIAKQSMRIDRIVQDTLNMVKNKETRPVLIHLHSFLQQMIQDDLPDIQKQVRLNSTEELKIYFDEGQLTQILINLIRNAIRHNDPNSPYIELNIYATEQKAVIDVRDFGSGVAKQDQASLFQPFFSTEITGTGLGLYLAHSFCEANQAQLSYVEQNDQGACFRIICFRAVI</sequence>
<evidence type="ECO:0000313" key="6">
    <source>
        <dbReference type="EMBL" id="RKG33514.1"/>
    </source>
</evidence>
<dbReference type="InterPro" id="IPR003594">
    <property type="entry name" value="HATPase_dom"/>
</dbReference>
<evidence type="ECO:0000256" key="3">
    <source>
        <dbReference type="ARBA" id="ARBA00022553"/>
    </source>
</evidence>
<protein>
    <recommendedName>
        <fullName evidence="2">histidine kinase</fullName>
        <ecNumber evidence="2">2.7.13.3</ecNumber>
    </recommendedName>
</protein>
<dbReference type="Gene3D" id="3.30.450.20">
    <property type="entry name" value="PAS domain"/>
    <property type="match status" value="1"/>
</dbReference>
<evidence type="ECO:0000256" key="1">
    <source>
        <dbReference type="ARBA" id="ARBA00000085"/>
    </source>
</evidence>
<gene>
    <name evidence="6" type="ORF">D7V32_03350</name>
</gene>
<proteinExistence type="predicted"/>
<dbReference type="GO" id="GO:0000155">
    <property type="term" value="F:phosphorelay sensor kinase activity"/>
    <property type="evidence" value="ECO:0007669"/>
    <property type="project" value="InterPro"/>
</dbReference>
<keyword evidence="4" id="KW-0472">Membrane</keyword>
<evidence type="ECO:0000256" key="4">
    <source>
        <dbReference type="SAM" id="Phobius"/>
    </source>
</evidence>
<dbReference type="SMART" id="SM00387">
    <property type="entry name" value="HATPase_c"/>
    <property type="match status" value="1"/>
</dbReference>
<dbReference type="InterPro" id="IPR003661">
    <property type="entry name" value="HisK_dim/P_dom"/>
</dbReference>
<feature type="transmembrane region" description="Helical" evidence="4">
    <location>
        <begin position="127"/>
        <end position="146"/>
    </location>
</feature>